<gene>
    <name evidence="2" type="ORF">CTI12_AA455390</name>
</gene>
<keyword evidence="3" id="KW-1185">Reference proteome</keyword>
<dbReference type="EMBL" id="PKPP01007809">
    <property type="protein sequence ID" value="PWA52378.1"/>
    <property type="molecule type" value="Genomic_DNA"/>
</dbReference>
<protein>
    <recommendedName>
        <fullName evidence="1">SNRNP25 ubiquitin-like domain-containing protein</fullName>
    </recommendedName>
</protein>
<evidence type="ECO:0000313" key="3">
    <source>
        <dbReference type="Proteomes" id="UP000245207"/>
    </source>
</evidence>
<proteinExistence type="predicted"/>
<name>A0A2U1LTQ1_ARTAN</name>
<sequence>MTEPSSSGVKDDNSVALEYNNNTLSLLDDPVLADVPRKPTLSDVDTLISLELGSAMRVSVLKLDQTSFDVAVMNSATVKDLKLAIKKKVNEMEQSKMGHRHISWKHVWRNFCLSYHNEKLLNDDAVLQDYGIRNHSQDFYCIGAFYSICHVKSFKEAFTKEKTSIFSWTQQKGMKCLFLANERKPDNFNCNERYVVNAFGRVVVEPRSLPPRSGNCSCPGKGLSVPSVSTLIGYLRR</sequence>
<dbReference type="PANTHER" id="PTHR14942:SF0">
    <property type="entry name" value="U11_U12 SMALL NUCLEAR RIBONUCLEOPROTEIN 25 KDA PROTEIN"/>
    <property type="match status" value="1"/>
</dbReference>
<evidence type="ECO:0000313" key="2">
    <source>
        <dbReference type="EMBL" id="PWA52378.1"/>
    </source>
</evidence>
<dbReference type="Gene3D" id="3.10.20.90">
    <property type="entry name" value="Phosphatidylinositol 3-kinase Catalytic Subunit, Chain A, domain 1"/>
    <property type="match status" value="1"/>
</dbReference>
<dbReference type="InterPro" id="IPR029071">
    <property type="entry name" value="Ubiquitin-like_domsf"/>
</dbReference>
<dbReference type="PANTHER" id="PTHR14942">
    <property type="entry name" value="U11/U12 SMALL NUCLEAR RIBONUCLEOPROTEIN 25 KDA PROTEIN"/>
    <property type="match status" value="1"/>
</dbReference>
<dbReference type="STRING" id="35608.A0A2U1LTQ1"/>
<feature type="domain" description="SNRNP25 ubiquitin-like" evidence="1">
    <location>
        <begin position="56"/>
        <end position="137"/>
    </location>
</feature>
<evidence type="ECO:0000259" key="1">
    <source>
        <dbReference type="Pfam" id="PF18036"/>
    </source>
</evidence>
<reference evidence="2 3" key="1">
    <citation type="journal article" date="2018" name="Mol. Plant">
        <title>The genome of Artemisia annua provides insight into the evolution of Asteraceae family and artemisinin biosynthesis.</title>
        <authorList>
            <person name="Shen Q."/>
            <person name="Zhang L."/>
            <person name="Liao Z."/>
            <person name="Wang S."/>
            <person name="Yan T."/>
            <person name="Shi P."/>
            <person name="Liu M."/>
            <person name="Fu X."/>
            <person name="Pan Q."/>
            <person name="Wang Y."/>
            <person name="Lv Z."/>
            <person name="Lu X."/>
            <person name="Zhang F."/>
            <person name="Jiang W."/>
            <person name="Ma Y."/>
            <person name="Chen M."/>
            <person name="Hao X."/>
            <person name="Li L."/>
            <person name="Tang Y."/>
            <person name="Lv G."/>
            <person name="Zhou Y."/>
            <person name="Sun X."/>
            <person name="Brodelius P.E."/>
            <person name="Rose J.K.C."/>
            <person name="Tang K."/>
        </authorList>
    </citation>
    <scope>NUCLEOTIDE SEQUENCE [LARGE SCALE GENOMIC DNA]</scope>
    <source>
        <strain evidence="3">cv. Huhao1</strain>
        <tissue evidence="2">Leaf</tissue>
    </source>
</reference>
<dbReference type="OrthoDB" id="72819at2759"/>
<dbReference type="GO" id="GO:0000398">
    <property type="term" value="P:mRNA splicing, via spliceosome"/>
    <property type="evidence" value="ECO:0007669"/>
    <property type="project" value="InterPro"/>
</dbReference>
<organism evidence="2 3">
    <name type="scientific">Artemisia annua</name>
    <name type="common">Sweet wormwood</name>
    <dbReference type="NCBI Taxonomy" id="35608"/>
    <lineage>
        <taxon>Eukaryota</taxon>
        <taxon>Viridiplantae</taxon>
        <taxon>Streptophyta</taxon>
        <taxon>Embryophyta</taxon>
        <taxon>Tracheophyta</taxon>
        <taxon>Spermatophyta</taxon>
        <taxon>Magnoliopsida</taxon>
        <taxon>eudicotyledons</taxon>
        <taxon>Gunneridae</taxon>
        <taxon>Pentapetalae</taxon>
        <taxon>asterids</taxon>
        <taxon>campanulids</taxon>
        <taxon>Asterales</taxon>
        <taxon>Asteraceae</taxon>
        <taxon>Asteroideae</taxon>
        <taxon>Anthemideae</taxon>
        <taxon>Artemisiinae</taxon>
        <taxon>Artemisia</taxon>
    </lineage>
</organism>
<dbReference type="SUPFAM" id="SSF54236">
    <property type="entry name" value="Ubiquitin-like"/>
    <property type="match status" value="1"/>
</dbReference>
<dbReference type="InterPro" id="IPR039690">
    <property type="entry name" value="SNRNP25"/>
</dbReference>
<dbReference type="Proteomes" id="UP000245207">
    <property type="component" value="Unassembled WGS sequence"/>
</dbReference>
<dbReference type="Pfam" id="PF18036">
    <property type="entry name" value="Ubiquitin_4"/>
    <property type="match status" value="1"/>
</dbReference>
<comment type="caution">
    <text evidence="2">The sequence shown here is derived from an EMBL/GenBank/DDBJ whole genome shotgun (WGS) entry which is preliminary data.</text>
</comment>
<dbReference type="AlphaFoldDB" id="A0A2U1LTQ1"/>
<dbReference type="InterPro" id="IPR040610">
    <property type="entry name" value="SNRNP25_ubiquitin"/>
</dbReference>
<dbReference type="CDD" id="cd17058">
    <property type="entry name" value="Ubl_SNRNP25"/>
    <property type="match status" value="1"/>
</dbReference>
<accession>A0A2U1LTQ1</accession>